<dbReference type="STRING" id="157652.A0A371I6G3"/>
<dbReference type="InterPro" id="IPR038887">
    <property type="entry name" value="Nus1/NgBR"/>
</dbReference>
<evidence type="ECO:0000313" key="13">
    <source>
        <dbReference type="EMBL" id="RDY10637.1"/>
    </source>
</evidence>
<dbReference type="Gene3D" id="3.40.1180.10">
    <property type="entry name" value="Decaprenyl diphosphate synthase-like"/>
    <property type="match status" value="1"/>
</dbReference>
<keyword evidence="9" id="KW-0460">Magnesium</keyword>
<keyword evidence="6" id="KW-0808">Transferase</keyword>
<evidence type="ECO:0000256" key="4">
    <source>
        <dbReference type="ARBA" id="ARBA00005432"/>
    </source>
</evidence>
<keyword evidence="8" id="KW-0256">Endoplasmic reticulum</keyword>
<evidence type="ECO:0000256" key="7">
    <source>
        <dbReference type="ARBA" id="ARBA00022692"/>
    </source>
</evidence>
<evidence type="ECO:0000256" key="5">
    <source>
        <dbReference type="ARBA" id="ARBA00012596"/>
    </source>
</evidence>
<gene>
    <name evidence="13" type="primary">NUS1</name>
    <name evidence="13" type="ORF">CR513_04797</name>
</gene>
<dbReference type="InterPro" id="IPR036424">
    <property type="entry name" value="UPP_synth-like_sf"/>
</dbReference>
<keyword evidence="14" id="KW-1185">Reference proteome</keyword>
<comment type="subcellular location">
    <subcellularLocation>
        <location evidence="2">Endoplasmic reticulum membrane</location>
    </subcellularLocation>
</comment>
<dbReference type="AlphaFoldDB" id="A0A371I6G3"/>
<evidence type="ECO:0000256" key="1">
    <source>
        <dbReference type="ARBA" id="ARBA00001946"/>
    </source>
</evidence>
<comment type="caution">
    <text evidence="13">The sequence shown here is derived from an EMBL/GenBank/DDBJ whole genome shotgun (WGS) entry which is preliminary data.</text>
</comment>
<evidence type="ECO:0000256" key="9">
    <source>
        <dbReference type="ARBA" id="ARBA00022842"/>
    </source>
</evidence>
<dbReference type="EC" id="2.5.1.87" evidence="5"/>
<evidence type="ECO:0000256" key="11">
    <source>
        <dbReference type="ARBA" id="ARBA00023136"/>
    </source>
</evidence>
<dbReference type="GO" id="GO:1904423">
    <property type="term" value="C:dehydrodolichyl diphosphate synthase complex"/>
    <property type="evidence" value="ECO:0007669"/>
    <property type="project" value="InterPro"/>
</dbReference>
<evidence type="ECO:0000256" key="2">
    <source>
        <dbReference type="ARBA" id="ARBA00004586"/>
    </source>
</evidence>
<dbReference type="PANTHER" id="PTHR21528">
    <property type="entry name" value="DEHYDRODOLICHYL DIPHOSPHATE SYNTHASE COMPLEX SUBUNIT NUS1"/>
    <property type="match status" value="1"/>
</dbReference>
<dbReference type="SUPFAM" id="SSF64005">
    <property type="entry name" value="Undecaprenyl diphosphate synthase"/>
    <property type="match status" value="1"/>
</dbReference>
<dbReference type="UniPathway" id="UPA00378"/>
<name>A0A371I6G3_MUCPR</name>
<organism evidence="13 14">
    <name type="scientific">Mucuna pruriens</name>
    <name type="common">Velvet bean</name>
    <name type="synonym">Dolichos pruriens</name>
    <dbReference type="NCBI Taxonomy" id="157652"/>
    <lineage>
        <taxon>Eukaryota</taxon>
        <taxon>Viridiplantae</taxon>
        <taxon>Streptophyta</taxon>
        <taxon>Embryophyta</taxon>
        <taxon>Tracheophyta</taxon>
        <taxon>Spermatophyta</taxon>
        <taxon>Magnoliopsida</taxon>
        <taxon>eudicotyledons</taxon>
        <taxon>Gunneridae</taxon>
        <taxon>Pentapetalae</taxon>
        <taxon>rosids</taxon>
        <taxon>fabids</taxon>
        <taxon>Fabales</taxon>
        <taxon>Fabaceae</taxon>
        <taxon>Papilionoideae</taxon>
        <taxon>50 kb inversion clade</taxon>
        <taxon>NPAAA clade</taxon>
        <taxon>indigoferoid/millettioid clade</taxon>
        <taxon>Phaseoleae</taxon>
        <taxon>Mucuna</taxon>
    </lineage>
</organism>
<evidence type="ECO:0000313" key="14">
    <source>
        <dbReference type="Proteomes" id="UP000257109"/>
    </source>
</evidence>
<keyword evidence="10" id="KW-1133">Transmembrane helix</keyword>
<comment type="pathway">
    <text evidence="3">Protein modification; protein glycosylation.</text>
</comment>
<evidence type="ECO:0000256" key="3">
    <source>
        <dbReference type="ARBA" id="ARBA00004922"/>
    </source>
</evidence>
<comment type="cofactor">
    <cofactor evidence="1">
        <name>Mg(2+)</name>
        <dbReference type="ChEBI" id="CHEBI:18420"/>
    </cofactor>
</comment>
<evidence type="ECO:0000256" key="8">
    <source>
        <dbReference type="ARBA" id="ARBA00022824"/>
    </source>
</evidence>
<accession>A0A371I6G3</accession>
<evidence type="ECO:0000256" key="10">
    <source>
        <dbReference type="ARBA" id="ARBA00022989"/>
    </source>
</evidence>
<dbReference type="OrthoDB" id="19639at2759"/>
<dbReference type="Proteomes" id="UP000257109">
    <property type="component" value="Unassembled WGS sequence"/>
</dbReference>
<keyword evidence="11" id="KW-0472">Membrane</keyword>
<reference evidence="13" key="1">
    <citation type="submission" date="2018-05" db="EMBL/GenBank/DDBJ databases">
        <title>Draft genome of Mucuna pruriens seed.</title>
        <authorList>
            <person name="Nnadi N.E."/>
            <person name="Vos R."/>
            <person name="Hasami M.H."/>
            <person name="Devisetty U.K."/>
            <person name="Aguiy J.C."/>
        </authorList>
    </citation>
    <scope>NUCLEOTIDE SEQUENCE [LARGE SCALE GENOMIC DNA]</scope>
    <source>
        <strain evidence="13">JCA_2017</strain>
    </source>
</reference>
<proteinExistence type="inferred from homology"/>
<comment type="similarity">
    <text evidence="4">Belongs to the UPP synthase family.</text>
</comment>
<dbReference type="PANTHER" id="PTHR21528:SF0">
    <property type="entry name" value="DEHYDRODOLICHYL DIPHOSPHATE SYNTHASE COMPLEX SUBUNIT NUS1"/>
    <property type="match status" value="1"/>
</dbReference>
<evidence type="ECO:0000256" key="6">
    <source>
        <dbReference type="ARBA" id="ARBA00022679"/>
    </source>
</evidence>
<comment type="catalytic activity">
    <reaction evidence="12">
        <text>n isopentenyl diphosphate + (2E,6E)-farnesyl diphosphate = a di-trans,poly-cis-polyprenyl diphosphate + n diphosphate</text>
        <dbReference type="Rhea" id="RHEA:53008"/>
        <dbReference type="Rhea" id="RHEA-COMP:19494"/>
        <dbReference type="ChEBI" id="CHEBI:33019"/>
        <dbReference type="ChEBI" id="CHEBI:128769"/>
        <dbReference type="ChEBI" id="CHEBI:136960"/>
        <dbReference type="ChEBI" id="CHEBI:175763"/>
        <dbReference type="EC" id="2.5.1.87"/>
    </reaction>
</comment>
<evidence type="ECO:0000256" key="12">
    <source>
        <dbReference type="ARBA" id="ARBA00047353"/>
    </source>
</evidence>
<dbReference type="GO" id="GO:0005789">
    <property type="term" value="C:endoplasmic reticulum membrane"/>
    <property type="evidence" value="ECO:0007669"/>
    <property type="project" value="UniProtKB-SubCell"/>
</dbReference>
<sequence>MLKFLLLRPYNSVFLELYILGVLKKSKETIFQKLMNAKSIEEVSEVVTHHAPDHMTLEFLSYADGKEVVAKAANLILWEKMKPHNLAGEQDVQIVLESHLNEALQIVGSKGPEPDLLLVYGPVRSHLGFPAWRIHYTEIIHMGSLNFVTYGSLMKAIYDFTKVRKKEFFEVVDYASTKHRREE</sequence>
<dbReference type="EMBL" id="QJKJ01000802">
    <property type="protein sequence ID" value="RDY10637.1"/>
    <property type="molecule type" value="Genomic_DNA"/>
</dbReference>
<dbReference type="GO" id="GO:0045547">
    <property type="term" value="F:ditrans,polycis-polyprenyl diphosphate synthase [(2E,6E)-farnesyl diphosphate specific] activity"/>
    <property type="evidence" value="ECO:0007669"/>
    <property type="project" value="UniProtKB-EC"/>
</dbReference>
<protein>
    <recommendedName>
        <fullName evidence="5">ditrans,polycis-polyprenyl diphosphate synthase [(2E,6E)-farnesyldiphosphate specific]</fullName>
        <ecNumber evidence="5">2.5.1.87</ecNumber>
    </recommendedName>
</protein>
<keyword evidence="7" id="KW-0812">Transmembrane</keyword>